<keyword evidence="2" id="KW-0812">Transmembrane</keyword>
<evidence type="ECO:0000256" key="1">
    <source>
        <dbReference type="SAM" id="MobiDB-lite"/>
    </source>
</evidence>
<evidence type="ECO:0000256" key="2">
    <source>
        <dbReference type="SAM" id="Phobius"/>
    </source>
</evidence>
<keyword evidence="2" id="KW-1133">Transmembrane helix</keyword>
<protein>
    <submittedName>
        <fullName evidence="3">Uncharacterized protein</fullName>
    </submittedName>
</protein>
<dbReference type="Proteomes" id="UP000070501">
    <property type="component" value="Unassembled WGS sequence"/>
</dbReference>
<feature type="transmembrane region" description="Helical" evidence="2">
    <location>
        <begin position="27"/>
        <end position="46"/>
    </location>
</feature>
<organism evidence="3 4">
    <name type="scientific">Microdochium bolleyi</name>
    <dbReference type="NCBI Taxonomy" id="196109"/>
    <lineage>
        <taxon>Eukaryota</taxon>
        <taxon>Fungi</taxon>
        <taxon>Dikarya</taxon>
        <taxon>Ascomycota</taxon>
        <taxon>Pezizomycotina</taxon>
        <taxon>Sordariomycetes</taxon>
        <taxon>Xylariomycetidae</taxon>
        <taxon>Xylariales</taxon>
        <taxon>Microdochiaceae</taxon>
        <taxon>Microdochium</taxon>
    </lineage>
</organism>
<proteinExistence type="predicted"/>
<evidence type="ECO:0000313" key="3">
    <source>
        <dbReference type="EMBL" id="KXJ96115.1"/>
    </source>
</evidence>
<sequence length="65" mass="6705">MWDESAQDEDESPDISSRGSCAGAKSAALAVPGLLSPLLLLPLLVFRPSQLPIVTLPTGSLMLAG</sequence>
<name>A0A136JG19_9PEZI</name>
<feature type="compositionally biased region" description="Acidic residues" evidence="1">
    <location>
        <begin position="1"/>
        <end position="13"/>
    </location>
</feature>
<keyword evidence="4" id="KW-1185">Reference proteome</keyword>
<accession>A0A136JG19</accession>
<dbReference type="AlphaFoldDB" id="A0A136JG19"/>
<gene>
    <name evidence="3" type="ORF">Micbo1qcDRAFT_158318</name>
</gene>
<dbReference type="InParanoid" id="A0A136JG19"/>
<dbReference type="EMBL" id="KQ964246">
    <property type="protein sequence ID" value="KXJ96115.1"/>
    <property type="molecule type" value="Genomic_DNA"/>
</dbReference>
<keyword evidence="2" id="KW-0472">Membrane</keyword>
<reference evidence="4" key="1">
    <citation type="submission" date="2016-02" db="EMBL/GenBank/DDBJ databases">
        <title>Draft genome sequence of Microdochium bolleyi, a fungal endophyte of beachgrass.</title>
        <authorList>
            <consortium name="DOE Joint Genome Institute"/>
            <person name="David A.S."/>
            <person name="May G."/>
            <person name="Haridas S."/>
            <person name="Lim J."/>
            <person name="Wang M."/>
            <person name="Labutti K."/>
            <person name="Lipzen A."/>
            <person name="Barry K."/>
            <person name="Grigoriev I.V."/>
        </authorList>
    </citation>
    <scope>NUCLEOTIDE SEQUENCE [LARGE SCALE GENOMIC DNA]</scope>
    <source>
        <strain evidence="4">J235TASD1</strain>
    </source>
</reference>
<evidence type="ECO:0000313" key="4">
    <source>
        <dbReference type="Proteomes" id="UP000070501"/>
    </source>
</evidence>
<feature type="region of interest" description="Disordered" evidence="1">
    <location>
        <begin position="1"/>
        <end position="20"/>
    </location>
</feature>